<comment type="caution">
    <text evidence="2">The sequence shown here is derived from an EMBL/GenBank/DDBJ whole genome shotgun (WGS) entry which is preliminary data.</text>
</comment>
<evidence type="ECO:0000313" key="3">
    <source>
        <dbReference type="Proteomes" id="UP000765509"/>
    </source>
</evidence>
<dbReference type="Proteomes" id="UP000765509">
    <property type="component" value="Unassembled WGS sequence"/>
</dbReference>
<sequence>MVHEVLISRINSQGVVERLRRIADSPTDPNAEGSDELDGEEAEVVHNSIGHKSSISPSQSSSRRFQIKLIPSTLRNFQPVPSTIPFSIPPPSPNTSTSRPALVSPVRTSPIPQPRNSPMVTSQQLKPVASSSRRREDQLSLSFPPPKYFREDFVDLSGLPEKIQIWKTMAKILWPGCLE</sequence>
<feature type="compositionally biased region" description="Polar residues" evidence="1">
    <location>
        <begin position="114"/>
        <end position="131"/>
    </location>
</feature>
<organism evidence="2 3">
    <name type="scientific">Austropuccinia psidii MF-1</name>
    <dbReference type="NCBI Taxonomy" id="1389203"/>
    <lineage>
        <taxon>Eukaryota</taxon>
        <taxon>Fungi</taxon>
        <taxon>Dikarya</taxon>
        <taxon>Basidiomycota</taxon>
        <taxon>Pucciniomycotina</taxon>
        <taxon>Pucciniomycetes</taxon>
        <taxon>Pucciniales</taxon>
        <taxon>Sphaerophragmiaceae</taxon>
        <taxon>Austropuccinia</taxon>
    </lineage>
</organism>
<feature type="compositionally biased region" description="Acidic residues" evidence="1">
    <location>
        <begin position="33"/>
        <end position="42"/>
    </location>
</feature>
<dbReference type="EMBL" id="AVOT02026196">
    <property type="protein sequence ID" value="MBW0517817.1"/>
    <property type="molecule type" value="Genomic_DNA"/>
</dbReference>
<accession>A0A9Q3EHZ3</accession>
<feature type="region of interest" description="Disordered" evidence="1">
    <location>
        <begin position="79"/>
        <end position="143"/>
    </location>
</feature>
<protein>
    <submittedName>
        <fullName evidence="2">Uncharacterized protein</fullName>
    </submittedName>
</protein>
<gene>
    <name evidence="2" type="ORF">O181_057532</name>
</gene>
<dbReference type="AlphaFoldDB" id="A0A9Q3EHZ3"/>
<feature type="compositionally biased region" description="Low complexity" evidence="1">
    <location>
        <begin position="53"/>
        <end position="62"/>
    </location>
</feature>
<evidence type="ECO:0000256" key="1">
    <source>
        <dbReference type="SAM" id="MobiDB-lite"/>
    </source>
</evidence>
<feature type="region of interest" description="Disordered" evidence="1">
    <location>
        <begin position="23"/>
        <end position="63"/>
    </location>
</feature>
<reference evidence="2" key="1">
    <citation type="submission" date="2021-03" db="EMBL/GenBank/DDBJ databases">
        <title>Draft genome sequence of rust myrtle Austropuccinia psidii MF-1, a brazilian biotype.</title>
        <authorList>
            <person name="Quecine M.C."/>
            <person name="Pachon D.M.R."/>
            <person name="Bonatelli M.L."/>
            <person name="Correr F.H."/>
            <person name="Franceschini L.M."/>
            <person name="Leite T.F."/>
            <person name="Margarido G.R.A."/>
            <person name="Almeida C.A."/>
            <person name="Ferrarezi J.A."/>
            <person name="Labate C.A."/>
        </authorList>
    </citation>
    <scope>NUCLEOTIDE SEQUENCE</scope>
    <source>
        <strain evidence="2">MF-1</strain>
    </source>
</reference>
<evidence type="ECO:0000313" key="2">
    <source>
        <dbReference type="EMBL" id="MBW0517817.1"/>
    </source>
</evidence>
<name>A0A9Q3EHZ3_9BASI</name>
<proteinExistence type="predicted"/>
<keyword evidence="3" id="KW-1185">Reference proteome</keyword>